<keyword evidence="3" id="KW-1185">Reference proteome</keyword>
<dbReference type="InterPro" id="IPR011990">
    <property type="entry name" value="TPR-like_helical_dom_sf"/>
</dbReference>
<dbReference type="GO" id="GO:0031416">
    <property type="term" value="C:NatB complex"/>
    <property type="evidence" value="ECO:0007669"/>
    <property type="project" value="TreeGrafter"/>
</dbReference>
<sequence length="1075" mass="122346">MSLIFFSLACDHDQQTTRETRVVSSLQNPIALGFPLSSSTFARASERPHSLAPPHSFIETLAPPMASKFGMAGGIPERRVRPIWDAVDTRQFKAASKLSTALLSKYPTNPYAIALKALILERMGKPDEALAVCLEAKDRLFTENVAHVDDLTLSTLQIVFQRLDRLDMATCCYEYACGKFPNNLDLMIGLFNCYVREYSFVKQQQTAIKMYKVIGEERFLLWAVCSIQLQVLCGNGDEKLLLLAEGLLKKHTASHSLHEPEGLLVYISILEQQAKYGDALQILSGKLGSLIVIEVEKQRLQGRLLARACDFAAAAEVFEKVLESCPDDWECFLDYLGCLLEDGRRWFGKKSFNHPTNYEDSKLSHLSDEMFNSRMSKASIFIEKLQAKASDSFVRCPYLASLEIEKRKRLYLKAESDRLRDALFDYFCRFGHLACFTNDVEMFVQVLTEDEKKELVEKLNASCESSSAMTTKQLGQLISIFKIQELFGTLFTLSIGELETTSRYMVKIFCENLPLSKDLDPQENMHGEDLLCLACNVLVQLFWRTRHLGYLLEAIMILEFGLTIRRYNGQFKILLLHLYSHLNALPLAYEWYKSLEIKNILLETVSHHILPQLLTSPLWFDLSDLLKGYIKFMDDHFKESADLTFLSYRHRNYSKVIEFVQFKEKLERSHQYLRAMLEAHILQLKQKADSIEEEELVLESLCSGIPLLEFSSEVRLKSLSFNEDTQTRPWWTPTPDDDFLLGSFEGDPSILGDNLQNQALKMKANARKLIERRSLFPRLIFLSIQSASSLLKENLEVNGSTSNDKNCSELRSLLEKFAGTLGLSFSAAVEEVSGVANGEKTLEARLILNIVDWMNFTVFLNAWCISSHEDSLANVDGKKHHLWHAIDSIIEKSVADKLQYMEPLIKSAGGNLSILLEMITEPLAWHTLIIQSCLRSSLPASKKKKKGGPQDQFTLPISQFIMCSIESLGRTIEVVTKWLREQIDATEDQCLDVLVALLHKQGCNEGPGQVLNTMEALSSCWREQEHNDRISQALRSWNSSNVLRNLVTSQKRILSEFHSICESKLKLLQKLKQQI</sequence>
<dbReference type="SUPFAM" id="SSF48452">
    <property type="entry name" value="TPR-like"/>
    <property type="match status" value="1"/>
</dbReference>
<dbReference type="PANTHER" id="PTHR22767:SF3">
    <property type="entry name" value="N-ALPHA-ACETYLTRANSFERASE 25, NATB AUXILIARY SUBUNIT"/>
    <property type="match status" value="1"/>
</dbReference>
<dbReference type="PANTHER" id="PTHR22767">
    <property type="entry name" value="N-TERMINAL ACETYLTRANSFERASE-RELATED"/>
    <property type="match status" value="1"/>
</dbReference>
<dbReference type="EMBL" id="JBBNAE010000005">
    <property type="protein sequence ID" value="KAK9124632.1"/>
    <property type="molecule type" value="Genomic_DNA"/>
</dbReference>
<evidence type="ECO:0008006" key="4">
    <source>
        <dbReference type="Google" id="ProtNLM"/>
    </source>
</evidence>
<gene>
    <name evidence="2" type="ORF">Sjap_014234</name>
</gene>
<protein>
    <recommendedName>
        <fullName evidence="4">Phagocyte signaling-impaired protein</fullName>
    </recommendedName>
</protein>
<name>A0AAP0IZ92_9MAGN</name>
<reference evidence="2 3" key="1">
    <citation type="submission" date="2024-01" db="EMBL/GenBank/DDBJ databases">
        <title>Genome assemblies of Stephania.</title>
        <authorList>
            <person name="Yang L."/>
        </authorList>
    </citation>
    <scope>NUCLEOTIDE SEQUENCE [LARGE SCALE GENOMIC DNA]</scope>
    <source>
        <strain evidence="2">QJT</strain>
        <tissue evidence="2">Leaf</tissue>
    </source>
</reference>
<dbReference type="Pfam" id="PF09797">
    <property type="entry name" value="NatB_MDM20"/>
    <property type="match status" value="1"/>
</dbReference>
<dbReference type="AlphaFoldDB" id="A0AAP0IZ92"/>
<dbReference type="Gene3D" id="1.25.40.1040">
    <property type="match status" value="1"/>
</dbReference>
<dbReference type="FunFam" id="1.25.40.1040:FF:000007">
    <property type="entry name" value="N-alpha-acetyltransferase 25, NatB auxiliary subunit"/>
    <property type="match status" value="1"/>
</dbReference>
<dbReference type="Proteomes" id="UP001417504">
    <property type="component" value="Unassembled WGS sequence"/>
</dbReference>
<evidence type="ECO:0000256" key="1">
    <source>
        <dbReference type="ARBA" id="ARBA00006298"/>
    </source>
</evidence>
<evidence type="ECO:0000313" key="3">
    <source>
        <dbReference type="Proteomes" id="UP001417504"/>
    </source>
</evidence>
<comment type="caution">
    <text evidence="2">The sequence shown here is derived from an EMBL/GenBank/DDBJ whole genome shotgun (WGS) entry which is preliminary data.</text>
</comment>
<comment type="similarity">
    <text evidence="1">Belongs to the MDM20/NAA25 family.</text>
</comment>
<organism evidence="2 3">
    <name type="scientific">Stephania japonica</name>
    <dbReference type="NCBI Taxonomy" id="461633"/>
    <lineage>
        <taxon>Eukaryota</taxon>
        <taxon>Viridiplantae</taxon>
        <taxon>Streptophyta</taxon>
        <taxon>Embryophyta</taxon>
        <taxon>Tracheophyta</taxon>
        <taxon>Spermatophyta</taxon>
        <taxon>Magnoliopsida</taxon>
        <taxon>Ranunculales</taxon>
        <taxon>Menispermaceae</taxon>
        <taxon>Menispermoideae</taxon>
        <taxon>Cissampelideae</taxon>
        <taxon>Stephania</taxon>
    </lineage>
</organism>
<accession>A0AAP0IZ92</accession>
<dbReference type="InterPro" id="IPR019183">
    <property type="entry name" value="NAA25_NatB_aux_su"/>
</dbReference>
<evidence type="ECO:0000313" key="2">
    <source>
        <dbReference type="EMBL" id="KAK9124632.1"/>
    </source>
</evidence>
<proteinExistence type="inferred from homology"/>